<dbReference type="OrthoDB" id="9782395at2"/>
<dbReference type="RefSeq" id="WP_146353478.1">
    <property type="nucleotide sequence ID" value="NZ_VOBR01000011.1"/>
</dbReference>
<dbReference type="GO" id="GO:0005886">
    <property type="term" value="C:plasma membrane"/>
    <property type="evidence" value="ECO:0007669"/>
    <property type="project" value="TreeGrafter"/>
</dbReference>
<feature type="transmembrane region" description="Helical" evidence="1">
    <location>
        <begin position="28"/>
        <end position="44"/>
    </location>
</feature>
<dbReference type="EMBL" id="VOBR01000011">
    <property type="protein sequence ID" value="TWP50758.1"/>
    <property type="molecule type" value="Genomic_DNA"/>
</dbReference>
<organism evidence="3 4">
    <name type="scientific">Lentzea tibetensis</name>
    <dbReference type="NCBI Taxonomy" id="2591470"/>
    <lineage>
        <taxon>Bacteria</taxon>
        <taxon>Bacillati</taxon>
        <taxon>Actinomycetota</taxon>
        <taxon>Actinomycetes</taxon>
        <taxon>Pseudonocardiales</taxon>
        <taxon>Pseudonocardiaceae</taxon>
        <taxon>Lentzea</taxon>
    </lineage>
</organism>
<proteinExistence type="predicted"/>
<dbReference type="InterPro" id="IPR051599">
    <property type="entry name" value="Cell_Envelope_Assoc"/>
</dbReference>
<feature type="transmembrane region" description="Helical" evidence="1">
    <location>
        <begin position="124"/>
        <end position="146"/>
    </location>
</feature>
<dbReference type="InterPro" id="IPR003848">
    <property type="entry name" value="DUF218"/>
</dbReference>
<reference evidence="3 4" key="1">
    <citation type="submission" date="2019-07" db="EMBL/GenBank/DDBJ databases">
        <title>Lentzea xizangensis sp. nov., isolated from Qinghai-Tibetan Plateau Soils.</title>
        <authorList>
            <person name="Huang J."/>
        </authorList>
    </citation>
    <scope>NUCLEOTIDE SEQUENCE [LARGE SCALE GENOMIC DNA]</scope>
    <source>
        <strain evidence="3 4">FXJ1.1311</strain>
    </source>
</reference>
<dbReference type="Pfam" id="PF02698">
    <property type="entry name" value="DUF218"/>
    <property type="match status" value="1"/>
</dbReference>
<feature type="transmembrane region" description="Helical" evidence="1">
    <location>
        <begin position="92"/>
        <end position="112"/>
    </location>
</feature>
<keyword evidence="1" id="KW-0472">Membrane</keyword>
<feature type="transmembrane region" description="Helical" evidence="1">
    <location>
        <begin position="50"/>
        <end position="80"/>
    </location>
</feature>
<evidence type="ECO:0000313" key="4">
    <source>
        <dbReference type="Proteomes" id="UP000316639"/>
    </source>
</evidence>
<name>A0A563ET93_9PSEU</name>
<dbReference type="PANTHER" id="PTHR30336">
    <property type="entry name" value="INNER MEMBRANE PROTEIN, PROBABLE PERMEASE"/>
    <property type="match status" value="1"/>
</dbReference>
<dbReference type="Proteomes" id="UP000316639">
    <property type="component" value="Unassembled WGS sequence"/>
</dbReference>
<dbReference type="AlphaFoldDB" id="A0A563ET93"/>
<dbReference type="GO" id="GO:0000270">
    <property type="term" value="P:peptidoglycan metabolic process"/>
    <property type="evidence" value="ECO:0007669"/>
    <property type="project" value="TreeGrafter"/>
</dbReference>
<accession>A0A563ET93</accession>
<keyword evidence="1" id="KW-0812">Transmembrane</keyword>
<sequence length="330" mass="36236">MLIGMLVVVPATFFVVGMIRDRRRLSNAIWLGLTLLMLLPLLAAGSRDVWWLGIASVVGALVAVLAVALLPWALVANGVVMLRREGRSIGNLLSLLAGLALLGAMVFFVWAIGRENAWLRGSAIGLFLVCGYVAFLFVSLLLYSVLYGRTGRRSGFDGILVLGAGLMGDQVPPLLASRLDRARELYEREVADDREPLIVVSGGRGEDEDVSEAFAMREYLVERDVPESRIVLEDQARTTEENLRYTRELLDERGLTGRLVAVTNNYHVFRTAVLSRKLRLRLEVVGSPTAWYFVPSAFLREFAALLARNPFVHGTAASLLFAAGLVLAHA</sequence>
<evidence type="ECO:0000313" key="3">
    <source>
        <dbReference type="EMBL" id="TWP50758.1"/>
    </source>
</evidence>
<keyword evidence="1" id="KW-1133">Transmembrane helix</keyword>
<dbReference type="CDD" id="cd06259">
    <property type="entry name" value="YdcF-like"/>
    <property type="match status" value="1"/>
</dbReference>
<dbReference type="GO" id="GO:0043164">
    <property type="term" value="P:Gram-negative-bacterium-type cell wall biogenesis"/>
    <property type="evidence" value="ECO:0007669"/>
    <property type="project" value="TreeGrafter"/>
</dbReference>
<feature type="domain" description="DUF218" evidence="2">
    <location>
        <begin position="157"/>
        <end position="299"/>
    </location>
</feature>
<keyword evidence="4" id="KW-1185">Reference proteome</keyword>
<evidence type="ECO:0000256" key="1">
    <source>
        <dbReference type="SAM" id="Phobius"/>
    </source>
</evidence>
<dbReference type="InterPro" id="IPR014729">
    <property type="entry name" value="Rossmann-like_a/b/a_fold"/>
</dbReference>
<comment type="caution">
    <text evidence="3">The sequence shown here is derived from an EMBL/GenBank/DDBJ whole genome shotgun (WGS) entry which is preliminary data.</text>
</comment>
<evidence type="ECO:0000259" key="2">
    <source>
        <dbReference type="Pfam" id="PF02698"/>
    </source>
</evidence>
<gene>
    <name evidence="3" type="ORF">FKR81_19325</name>
</gene>
<dbReference type="Gene3D" id="3.40.50.620">
    <property type="entry name" value="HUPs"/>
    <property type="match status" value="1"/>
</dbReference>
<protein>
    <submittedName>
        <fullName evidence="3">YdcF family protein</fullName>
    </submittedName>
</protein>
<dbReference type="PANTHER" id="PTHR30336:SF4">
    <property type="entry name" value="ENVELOPE BIOGENESIS FACTOR ELYC"/>
    <property type="match status" value="1"/>
</dbReference>